<feature type="region of interest" description="Disordered" evidence="1">
    <location>
        <begin position="87"/>
        <end position="182"/>
    </location>
</feature>
<evidence type="ECO:0000256" key="2">
    <source>
        <dbReference type="SAM" id="SignalP"/>
    </source>
</evidence>
<proteinExistence type="predicted"/>
<protein>
    <submittedName>
        <fullName evidence="3">Uncharacterized protein</fullName>
    </submittedName>
</protein>
<keyword evidence="4" id="KW-1185">Reference proteome</keyword>
<dbReference type="AlphaFoldDB" id="A0AAI8YVF2"/>
<organism evidence="3 4">
    <name type="scientific">Lecanosticta acicola</name>
    <dbReference type="NCBI Taxonomy" id="111012"/>
    <lineage>
        <taxon>Eukaryota</taxon>
        <taxon>Fungi</taxon>
        <taxon>Dikarya</taxon>
        <taxon>Ascomycota</taxon>
        <taxon>Pezizomycotina</taxon>
        <taxon>Dothideomycetes</taxon>
        <taxon>Dothideomycetidae</taxon>
        <taxon>Mycosphaerellales</taxon>
        <taxon>Mycosphaerellaceae</taxon>
        <taxon>Lecanosticta</taxon>
    </lineage>
</organism>
<sequence>MRIASTRQAVLLCAFLGCLPRLSFGLPTFDDTTSINAITPLHKDERSVWYDISSGVVQNTQRDHDWPFTSDDDDDIAIAARGWFPKPEVPEVPHAPPIVPEHPFPGPAPRPGPAGSGTGTGASEPARPPPPGADPPSEEQLPPRQNPEPESQDKWTPIPSTAAPGISAKLGGPPRPMDDYQRDGRNQMAMYQNTIKQNTPDTAVVEDKAQLANHGPQKAFLDVTRNENYYITGQQLGLADPYIKLLMANFRPSELGFSFEIKDPKREAYQLRAVWSADANVKNFINRGTYDPLGNFIMYQDAFRTNERAPADERVPLGEMGLQLYQQALSTTQRTTGNLKAAFLMNIQNKGFWAITIQNYNDLRTPLDKVLTFKSGTPQFERYMGSDNLKSKFYAFANHHWAIGNKIPDQIIVVPKQAMKTDATIGQSPQLIAVVIFRDA</sequence>
<dbReference type="Proteomes" id="UP001296104">
    <property type="component" value="Unassembled WGS sequence"/>
</dbReference>
<feature type="compositionally biased region" description="Pro residues" evidence="1">
    <location>
        <begin position="93"/>
        <end position="112"/>
    </location>
</feature>
<reference evidence="3" key="1">
    <citation type="submission" date="2023-11" db="EMBL/GenBank/DDBJ databases">
        <authorList>
            <person name="Alioto T."/>
            <person name="Alioto T."/>
            <person name="Gomez Garrido J."/>
        </authorList>
    </citation>
    <scope>NUCLEOTIDE SEQUENCE</scope>
</reference>
<dbReference type="EMBL" id="CAVMBE010000012">
    <property type="protein sequence ID" value="CAK3917485.1"/>
    <property type="molecule type" value="Genomic_DNA"/>
</dbReference>
<evidence type="ECO:0000256" key="1">
    <source>
        <dbReference type="SAM" id="MobiDB-lite"/>
    </source>
</evidence>
<keyword evidence="2" id="KW-0732">Signal</keyword>
<accession>A0AAI8YVF2</accession>
<evidence type="ECO:0000313" key="4">
    <source>
        <dbReference type="Proteomes" id="UP001296104"/>
    </source>
</evidence>
<feature type="signal peptide" evidence="2">
    <location>
        <begin position="1"/>
        <end position="25"/>
    </location>
</feature>
<name>A0AAI8YVF2_9PEZI</name>
<gene>
    <name evidence="3" type="ORF">LECACI_7A002716</name>
</gene>
<comment type="caution">
    <text evidence="3">The sequence shown here is derived from an EMBL/GenBank/DDBJ whole genome shotgun (WGS) entry which is preliminary data.</text>
</comment>
<evidence type="ECO:0000313" key="3">
    <source>
        <dbReference type="EMBL" id="CAK3917485.1"/>
    </source>
</evidence>
<feature type="chain" id="PRO_5042558805" evidence="2">
    <location>
        <begin position="26"/>
        <end position="440"/>
    </location>
</feature>
<dbReference type="PROSITE" id="PS51257">
    <property type="entry name" value="PROKAR_LIPOPROTEIN"/>
    <property type="match status" value="1"/>
</dbReference>